<sequence length="163" mass="18086">MRLLRHLFARSARSLFPEDSLHRIADAIAAGERRHTGEVMFAVESELTLGQLLRKVQARDRAMDAFARLRAWDTEANNGVLVYLLLADHRIEIVADRGLSGKVSAEQWRGVCQLMEERLQAGEPEAAAIRGVDAVADLLAAHFPQNGDGPDIDELPNLPRILD</sequence>
<dbReference type="PANTHER" id="PTHR30373">
    <property type="entry name" value="UPF0603 PROTEIN YGCG"/>
    <property type="match status" value="1"/>
</dbReference>
<dbReference type="EMBL" id="JAGKTC010000002">
    <property type="protein sequence ID" value="MBP3984639.1"/>
    <property type="molecule type" value="Genomic_DNA"/>
</dbReference>
<dbReference type="Pfam" id="PF04536">
    <property type="entry name" value="TPM_phosphatase"/>
    <property type="match status" value="1"/>
</dbReference>
<keyword evidence="3" id="KW-1185">Reference proteome</keyword>
<evidence type="ECO:0000313" key="3">
    <source>
        <dbReference type="Proteomes" id="UP000673447"/>
    </source>
</evidence>
<dbReference type="InterPro" id="IPR007621">
    <property type="entry name" value="TPM_dom"/>
</dbReference>
<dbReference type="PANTHER" id="PTHR30373:SF8">
    <property type="entry name" value="BLL7265 PROTEIN"/>
    <property type="match status" value="1"/>
</dbReference>
<comment type="caution">
    <text evidence="2">The sequence shown here is derived from an EMBL/GenBank/DDBJ whole genome shotgun (WGS) entry which is preliminary data.</text>
</comment>
<dbReference type="Proteomes" id="UP000673447">
    <property type="component" value="Unassembled WGS sequence"/>
</dbReference>
<name>A0A940X2C3_9GAMM</name>
<feature type="domain" description="TPM" evidence="1">
    <location>
        <begin position="15"/>
        <end position="137"/>
    </location>
</feature>
<dbReference type="AlphaFoldDB" id="A0A940X2C3"/>
<reference evidence="2" key="2">
    <citation type="submission" date="2021-03" db="EMBL/GenBank/DDBJ databases">
        <authorList>
            <person name="Cao W."/>
        </authorList>
    </citation>
    <scope>NUCLEOTIDE SEQUENCE</scope>
    <source>
        <strain evidence="2">110414</strain>
    </source>
</reference>
<organism evidence="2 3">
    <name type="scientific">Pseudoxanthomonas helianthi</name>
    <dbReference type="NCBI Taxonomy" id="1453541"/>
    <lineage>
        <taxon>Bacteria</taxon>
        <taxon>Pseudomonadati</taxon>
        <taxon>Pseudomonadota</taxon>
        <taxon>Gammaproteobacteria</taxon>
        <taxon>Lysobacterales</taxon>
        <taxon>Lysobacteraceae</taxon>
        <taxon>Pseudoxanthomonas</taxon>
    </lineage>
</organism>
<dbReference type="Gene3D" id="3.10.310.50">
    <property type="match status" value="1"/>
</dbReference>
<reference evidence="2" key="1">
    <citation type="journal article" date="2016" name="Int. J. Syst. Evol. Microbiol.">
        <title>Pseudoxanthomonas helianthi sp. nov., isolated from roots of Jerusalem artichoke (Helianthus tuberosus).</title>
        <authorList>
            <person name="Kittiwongwattana C."/>
            <person name="Thawai C."/>
        </authorList>
    </citation>
    <scope>NUCLEOTIDE SEQUENCE</scope>
    <source>
        <strain evidence="2">110414</strain>
    </source>
</reference>
<dbReference type="RefSeq" id="WP_210536505.1">
    <property type="nucleotide sequence ID" value="NZ_JAGKTC010000002.1"/>
</dbReference>
<gene>
    <name evidence="2" type="ORF">J5837_09435</name>
</gene>
<accession>A0A940X2C3</accession>
<proteinExistence type="predicted"/>
<evidence type="ECO:0000259" key="1">
    <source>
        <dbReference type="Pfam" id="PF04536"/>
    </source>
</evidence>
<evidence type="ECO:0000313" key="2">
    <source>
        <dbReference type="EMBL" id="MBP3984639.1"/>
    </source>
</evidence>
<protein>
    <submittedName>
        <fullName evidence="2">TPM domain-containing protein</fullName>
    </submittedName>
</protein>